<sequence length="413" mass="47024">MEPKSIQYLRLITCFICLFSLVATKELAFVQAIWRHGDRAPMSHPYPNDPYNESAWPRGWQQLTNIGIAQMNELGRYFRSKYGSFIAPHYVASQVYIQSSDSDRALTSAQAFTSGFYPAQNDSFQWQHGNPWQPVPIHAPAPVEKDLLLKPTYVDCKNYDSIVDADDAKHAAVYNIQYADMFKVLEEKTGIASFSYANLSNVYDITRELNNNLTDKQPAWTFQRWPKYGNRSTLDIISEIRRIRKMSKFDSPNKAKMTGGYLLNTWIKDALKVANGTMKNPSRMMLYSAHDGSISALMYAMNVANDLLIPYASAVIMEVYKDNNDFLVELFYRNDTSKPPYRLQIPGCSDRCTVQKMAEQYSNMMVTSLSEHQEVCGTPIIDCNKSTSAPFSLALIILVVAMQLNLLQPSWIH</sequence>
<keyword evidence="4" id="KW-1185">Reference proteome</keyword>
<dbReference type="InterPro" id="IPR050645">
    <property type="entry name" value="Histidine_acid_phosphatase"/>
</dbReference>
<evidence type="ECO:0000313" key="4">
    <source>
        <dbReference type="Proteomes" id="UP001176961"/>
    </source>
</evidence>
<dbReference type="PROSITE" id="PS00616">
    <property type="entry name" value="HIS_ACID_PHOSPHAT_1"/>
    <property type="match status" value="1"/>
</dbReference>
<dbReference type="PANTHER" id="PTHR11567">
    <property type="entry name" value="ACID PHOSPHATASE-RELATED"/>
    <property type="match status" value="1"/>
</dbReference>
<evidence type="ECO:0000256" key="2">
    <source>
        <dbReference type="ARBA" id="ARBA00005375"/>
    </source>
</evidence>
<organism evidence="3 4">
    <name type="scientific">Cylicocyclus nassatus</name>
    <name type="common">Nematode worm</name>
    <dbReference type="NCBI Taxonomy" id="53992"/>
    <lineage>
        <taxon>Eukaryota</taxon>
        <taxon>Metazoa</taxon>
        <taxon>Ecdysozoa</taxon>
        <taxon>Nematoda</taxon>
        <taxon>Chromadorea</taxon>
        <taxon>Rhabditida</taxon>
        <taxon>Rhabditina</taxon>
        <taxon>Rhabditomorpha</taxon>
        <taxon>Strongyloidea</taxon>
        <taxon>Strongylidae</taxon>
        <taxon>Cylicocyclus</taxon>
    </lineage>
</organism>
<comment type="caution">
    <text evidence="3">The sequence shown here is derived from an EMBL/GenBank/DDBJ whole genome shotgun (WGS) entry which is preliminary data.</text>
</comment>
<dbReference type="GO" id="GO:0003993">
    <property type="term" value="F:acid phosphatase activity"/>
    <property type="evidence" value="ECO:0007669"/>
    <property type="project" value="UniProtKB-EC"/>
</dbReference>
<evidence type="ECO:0000313" key="3">
    <source>
        <dbReference type="EMBL" id="CAJ0603751.1"/>
    </source>
</evidence>
<comment type="similarity">
    <text evidence="2">Belongs to the histidine acid phosphatase family.</text>
</comment>
<dbReference type="SUPFAM" id="SSF53254">
    <property type="entry name" value="Phosphoglycerate mutase-like"/>
    <property type="match status" value="1"/>
</dbReference>
<protein>
    <recommendedName>
        <fullName evidence="5">Acid phosphatase</fullName>
    </recommendedName>
</protein>
<name>A0AA36H433_CYLNA</name>
<dbReference type="AlphaFoldDB" id="A0AA36H433"/>
<reference evidence="3" key="1">
    <citation type="submission" date="2023-07" db="EMBL/GenBank/DDBJ databases">
        <authorList>
            <consortium name="CYATHOMIX"/>
        </authorList>
    </citation>
    <scope>NUCLEOTIDE SEQUENCE</scope>
    <source>
        <strain evidence="3">N/A</strain>
    </source>
</reference>
<accession>A0AA36H433</accession>
<dbReference type="InterPro" id="IPR029033">
    <property type="entry name" value="His_PPase_superfam"/>
</dbReference>
<dbReference type="Proteomes" id="UP001176961">
    <property type="component" value="Unassembled WGS sequence"/>
</dbReference>
<dbReference type="EMBL" id="CATQJL010000305">
    <property type="protein sequence ID" value="CAJ0603751.1"/>
    <property type="molecule type" value="Genomic_DNA"/>
</dbReference>
<dbReference type="InterPro" id="IPR033379">
    <property type="entry name" value="Acid_Pase_AS"/>
</dbReference>
<dbReference type="PANTHER" id="PTHR11567:SF34">
    <property type="entry name" value="INTESTINAL ACID PHOSPHATASE"/>
    <property type="match status" value="1"/>
</dbReference>
<gene>
    <name evidence="3" type="ORF">CYNAS_LOCUS15734</name>
</gene>
<evidence type="ECO:0008006" key="5">
    <source>
        <dbReference type="Google" id="ProtNLM"/>
    </source>
</evidence>
<dbReference type="Pfam" id="PF00328">
    <property type="entry name" value="His_Phos_2"/>
    <property type="match status" value="1"/>
</dbReference>
<dbReference type="CDD" id="cd07061">
    <property type="entry name" value="HP_HAP_like"/>
    <property type="match status" value="1"/>
</dbReference>
<comment type="catalytic activity">
    <reaction evidence="1">
        <text>a phosphate monoester + H2O = an alcohol + phosphate</text>
        <dbReference type="Rhea" id="RHEA:15017"/>
        <dbReference type="ChEBI" id="CHEBI:15377"/>
        <dbReference type="ChEBI" id="CHEBI:30879"/>
        <dbReference type="ChEBI" id="CHEBI:43474"/>
        <dbReference type="ChEBI" id="CHEBI:67140"/>
        <dbReference type="EC" id="3.1.3.2"/>
    </reaction>
</comment>
<evidence type="ECO:0000256" key="1">
    <source>
        <dbReference type="ARBA" id="ARBA00000032"/>
    </source>
</evidence>
<dbReference type="Gene3D" id="3.40.50.1240">
    <property type="entry name" value="Phosphoglycerate mutase-like"/>
    <property type="match status" value="1"/>
</dbReference>
<proteinExistence type="inferred from homology"/>
<dbReference type="InterPro" id="IPR000560">
    <property type="entry name" value="His_Pase_clade-2"/>
</dbReference>